<organism evidence="8 9">
    <name type="scientific">Vibrio europaeus</name>
    <dbReference type="NCBI Taxonomy" id="300876"/>
    <lineage>
        <taxon>Bacteria</taxon>
        <taxon>Pseudomonadati</taxon>
        <taxon>Pseudomonadota</taxon>
        <taxon>Gammaproteobacteria</taxon>
        <taxon>Vibrionales</taxon>
        <taxon>Vibrionaceae</taxon>
        <taxon>Vibrio</taxon>
        <taxon>Vibrio oreintalis group</taxon>
    </lineage>
</organism>
<dbReference type="PANTHER" id="PTHR11070">
    <property type="entry name" value="UVRD / RECB / PCRA DNA HELICASE FAMILY MEMBER"/>
    <property type="match status" value="1"/>
</dbReference>
<proteinExistence type="predicted"/>
<sequence>MMELEFTDEQLNYVNSSIEEHTFLEACPGSGKTEVVAAKLAKEVSSWKKRPGGLAALSFANSATDELTIRVSKYLPFGRGMFPHFLGTFDSFIYKNIVSPLSTELTKYVGEGGDASIRIIEPTTHIGYRTKYSYAKRGNIYANRYSLDLKNNKLIFDSGDSVLDKTLGALTLSDWQIRDFIQTKVRMLQGGFATYRDIESLALEVLTNEKYQSFVKLLVRRYPLFIVDECQDLSEEQLLIFQSLADNGAKLHFVGDLHQAIYGFRDVDPDKVKDFVKDNNFTRLQLTRNFRSCQNIVSICAKLTGRGNIIGNMSWLKPRCLVLQYDNCPTELIEAFEEKCNGFNSTVVVSRGHSTLNKFQTSVDKPTHIQNLALAIKLYNPQDMERLNQSLLKFSEFLRFHLKETCKPNSFNCPQSIASNLSWRKFLNDSLSYMIGNGLQKVDVQWSSWTKDAKTLIRSLPKQSFCSEDTASILTPLESVNLVSPSGSAKLEVASSLAVTNKPSFQFAKKTIHGAKGETHGATIVISSSRSGSDSHWKDWLKDPDSEAARFAYVASSRPSELLIWAVKTLKPLEREQLESVGFTIV</sequence>
<comment type="caution">
    <text evidence="8">The sequence shown here is derived from an EMBL/GenBank/DDBJ whole genome shotgun (WGS) entry which is preliminary data.</text>
</comment>
<evidence type="ECO:0000256" key="6">
    <source>
        <dbReference type="PROSITE-ProRule" id="PRU00560"/>
    </source>
</evidence>
<dbReference type="PANTHER" id="PTHR11070:SF2">
    <property type="entry name" value="ATP-DEPENDENT DNA HELICASE SRS2"/>
    <property type="match status" value="1"/>
</dbReference>
<protein>
    <recommendedName>
        <fullName evidence="5">DNA 3'-5' helicase II</fullName>
    </recommendedName>
</protein>
<name>A0ABT5H1L2_9VIBR</name>
<keyword evidence="3 6" id="KW-0347">Helicase</keyword>
<evidence type="ECO:0000256" key="5">
    <source>
        <dbReference type="ARBA" id="ARBA00034923"/>
    </source>
</evidence>
<gene>
    <name evidence="8" type="ORF">OPW20_25460</name>
</gene>
<dbReference type="PROSITE" id="PS51198">
    <property type="entry name" value="UVRD_HELICASE_ATP_BIND"/>
    <property type="match status" value="1"/>
</dbReference>
<dbReference type="GeneID" id="78078752"/>
<evidence type="ECO:0000259" key="7">
    <source>
        <dbReference type="PROSITE" id="PS51198"/>
    </source>
</evidence>
<dbReference type="Proteomes" id="UP001150001">
    <property type="component" value="Unassembled WGS sequence"/>
</dbReference>
<reference evidence="8" key="1">
    <citation type="submission" date="2022-11" db="EMBL/GenBank/DDBJ databases">
        <title>Role of the vibriolysin VemA secreted by the emergent pathogen Vibrio europaeus in the colonization of Manila clam mucus.</title>
        <authorList>
            <person name="Martinez C."/>
            <person name="Rodriguez S."/>
            <person name="Vences A."/>
            <person name="Barja J.L."/>
            <person name="Toranzo A.E."/>
            <person name="Dubert J."/>
        </authorList>
    </citation>
    <scope>NUCLEOTIDE SEQUENCE</scope>
    <source>
        <strain evidence="8">3454</strain>
    </source>
</reference>
<feature type="binding site" evidence="6">
    <location>
        <begin position="26"/>
        <end position="33"/>
    </location>
    <ligand>
        <name>ATP</name>
        <dbReference type="ChEBI" id="CHEBI:30616"/>
    </ligand>
</feature>
<keyword evidence="1 6" id="KW-0547">Nucleotide-binding</keyword>
<dbReference type="InterPro" id="IPR027417">
    <property type="entry name" value="P-loop_NTPase"/>
</dbReference>
<dbReference type="Gene3D" id="3.40.50.300">
    <property type="entry name" value="P-loop containing nucleotide triphosphate hydrolases"/>
    <property type="match status" value="1"/>
</dbReference>
<evidence type="ECO:0000313" key="9">
    <source>
        <dbReference type="Proteomes" id="UP001150001"/>
    </source>
</evidence>
<evidence type="ECO:0000256" key="2">
    <source>
        <dbReference type="ARBA" id="ARBA00022801"/>
    </source>
</evidence>
<dbReference type="EMBL" id="JAPFIT010000033">
    <property type="protein sequence ID" value="MDC5743414.1"/>
    <property type="molecule type" value="Genomic_DNA"/>
</dbReference>
<dbReference type="InterPro" id="IPR014016">
    <property type="entry name" value="UvrD-like_ATP-bd"/>
</dbReference>
<evidence type="ECO:0000313" key="8">
    <source>
        <dbReference type="EMBL" id="MDC5743414.1"/>
    </source>
</evidence>
<dbReference type="InterPro" id="IPR000212">
    <property type="entry name" value="DNA_helicase_UvrD/REP"/>
</dbReference>
<keyword evidence="9" id="KW-1185">Reference proteome</keyword>
<evidence type="ECO:0000256" key="1">
    <source>
        <dbReference type="ARBA" id="ARBA00022741"/>
    </source>
</evidence>
<evidence type="ECO:0000256" key="4">
    <source>
        <dbReference type="ARBA" id="ARBA00022840"/>
    </source>
</evidence>
<keyword evidence="4 6" id="KW-0067">ATP-binding</keyword>
<feature type="domain" description="UvrD-like helicase ATP-binding" evidence="7">
    <location>
        <begin position="5"/>
        <end position="293"/>
    </location>
</feature>
<keyword evidence="2 6" id="KW-0378">Hydrolase</keyword>
<dbReference type="SUPFAM" id="SSF52540">
    <property type="entry name" value="P-loop containing nucleoside triphosphate hydrolases"/>
    <property type="match status" value="1"/>
</dbReference>
<dbReference type="RefSeq" id="WP_242423087.1">
    <property type="nucleotide sequence ID" value="NZ_JAPFIM010000025.1"/>
</dbReference>
<evidence type="ECO:0000256" key="3">
    <source>
        <dbReference type="ARBA" id="ARBA00022806"/>
    </source>
</evidence>
<dbReference type="Pfam" id="PF00580">
    <property type="entry name" value="UvrD-helicase"/>
    <property type="match status" value="1"/>
</dbReference>
<accession>A0ABT5H1L2</accession>